<dbReference type="RefSeq" id="WP_145245417.1">
    <property type="nucleotide sequence ID" value="NZ_CP036278.1"/>
</dbReference>
<dbReference type="OrthoDB" id="795527at2"/>
<accession>A0A518AI91</accession>
<protein>
    <recommendedName>
        <fullName evidence="3">DUF4288 domain-containing protein</fullName>
    </recommendedName>
</protein>
<dbReference type="Proteomes" id="UP000315750">
    <property type="component" value="Chromosome"/>
</dbReference>
<keyword evidence="2" id="KW-1185">Reference proteome</keyword>
<gene>
    <name evidence="1" type="ORF">Pan181_06170</name>
</gene>
<sequence>MANRYSAKLLFYYDVAQQSTIAQFEERIVTFEARGPKEAIARARRMGNKAEYVFKNAAGSDTAFQFLGIADMIKLGVECSDEEVWYDVYRMKTSKADSRIQPDHQLLDRIRV</sequence>
<proteinExistence type="predicted"/>
<evidence type="ECO:0000313" key="2">
    <source>
        <dbReference type="Proteomes" id="UP000315750"/>
    </source>
</evidence>
<dbReference type="EMBL" id="CP036278">
    <property type="protein sequence ID" value="QDU54436.1"/>
    <property type="molecule type" value="Genomic_DNA"/>
</dbReference>
<dbReference type="InterPro" id="IPR025630">
    <property type="entry name" value="DUF4288"/>
</dbReference>
<dbReference type="AlphaFoldDB" id="A0A518AI91"/>
<evidence type="ECO:0000313" key="1">
    <source>
        <dbReference type="EMBL" id="QDU54436.1"/>
    </source>
</evidence>
<dbReference type="KEGG" id="amuc:Pan181_06170"/>
<name>A0A518AI91_9BACT</name>
<evidence type="ECO:0008006" key="3">
    <source>
        <dbReference type="Google" id="ProtNLM"/>
    </source>
</evidence>
<dbReference type="Pfam" id="PF14119">
    <property type="entry name" value="DUF4288"/>
    <property type="match status" value="1"/>
</dbReference>
<reference evidence="1 2" key="1">
    <citation type="submission" date="2019-02" db="EMBL/GenBank/DDBJ databases">
        <title>Deep-cultivation of Planctomycetes and their phenomic and genomic characterization uncovers novel biology.</title>
        <authorList>
            <person name="Wiegand S."/>
            <person name="Jogler M."/>
            <person name="Boedeker C."/>
            <person name="Pinto D."/>
            <person name="Vollmers J."/>
            <person name="Rivas-Marin E."/>
            <person name="Kohn T."/>
            <person name="Peeters S.H."/>
            <person name="Heuer A."/>
            <person name="Rast P."/>
            <person name="Oberbeckmann S."/>
            <person name="Bunk B."/>
            <person name="Jeske O."/>
            <person name="Meyerdierks A."/>
            <person name="Storesund J.E."/>
            <person name="Kallscheuer N."/>
            <person name="Luecker S."/>
            <person name="Lage O.M."/>
            <person name="Pohl T."/>
            <person name="Merkel B.J."/>
            <person name="Hornburger P."/>
            <person name="Mueller R.-W."/>
            <person name="Bruemmer F."/>
            <person name="Labrenz M."/>
            <person name="Spormann A.M."/>
            <person name="Op den Camp H."/>
            <person name="Overmann J."/>
            <person name="Amann R."/>
            <person name="Jetten M.S.M."/>
            <person name="Mascher T."/>
            <person name="Medema M.H."/>
            <person name="Devos D.P."/>
            <person name="Kaster A.-K."/>
            <person name="Ovreas L."/>
            <person name="Rohde M."/>
            <person name="Galperin M.Y."/>
            <person name="Jogler C."/>
        </authorList>
    </citation>
    <scope>NUCLEOTIDE SEQUENCE [LARGE SCALE GENOMIC DNA]</scope>
    <source>
        <strain evidence="1 2">Pan181</strain>
    </source>
</reference>
<organism evidence="1 2">
    <name type="scientific">Aeoliella mucimassa</name>
    <dbReference type="NCBI Taxonomy" id="2527972"/>
    <lineage>
        <taxon>Bacteria</taxon>
        <taxon>Pseudomonadati</taxon>
        <taxon>Planctomycetota</taxon>
        <taxon>Planctomycetia</taxon>
        <taxon>Pirellulales</taxon>
        <taxon>Lacipirellulaceae</taxon>
        <taxon>Aeoliella</taxon>
    </lineage>
</organism>